<dbReference type="AlphaFoldDB" id="A0A383AVV9"/>
<evidence type="ECO:0000256" key="2">
    <source>
        <dbReference type="ARBA" id="ARBA00022679"/>
    </source>
</evidence>
<dbReference type="PANTHER" id="PTHR42684">
    <property type="entry name" value="ADENOSYLMETHIONINE-8-AMINO-7-OXONONANOATE AMINOTRANSFERASE"/>
    <property type="match status" value="1"/>
</dbReference>
<accession>A0A383AVV9</accession>
<sequence length="127" mass="14197">MSNEFADGVKDYIDRSLKHLWIHTIQQDELSQDDALLVIKSGEGIYLTDSKDRQYIDLMSGLWVVAVGHGRRKLADVASEQMSRMSFANPFSYATEPAIDLATRLAEITPEGIERAFFVNSGSEAVE</sequence>
<feature type="non-terminal residue" evidence="4">
    <location>
        <position position="127"/>
    </location>
</feature>
<dbReference type="InterPro" id="IPR015424">
    <property type="entry name" value="PyrdxlP-dep_Trfase"/>
</dbReference>
<organism evidence="4">
    <name type="scientific">marine metagenome</name>
    <dbReference type="NCBI Taxonomy" id="408172"/>
    <lineage>
        <taxon>unclassified sequences</taxon>
        <taxon>metagenomes</taxon>
        <taxon>ecological metagenomes</taxon>
    </lineage>
</organism>
<dbReference type="Gene3D" id="3.40.640.10">
    <property type="entry name" value="Type I PLP-dependent aspartate aminotransferase-like (Major domain)"/>
    <property type="match status" value="1"/>
</dbReference>
<keyword evidence="2" id="KW-0808">Transferase</keyword>
<dbReference type="InterPro" id="IPR015421">
    <property type="entry name" value="PyrdxlP-dep_Trfase_major"/>
</dbReference>
<proteinExistence type="predicted"/>
<keyword evidence="1" id="KW-0032">Aminotransferase</keyword>
<dbReference type="InterPro" id="IPR015422">
    <property type="entry name" value="PyrdxlP-dep_Trfase_small"/>
</dbReference>
<dbReference type="PANTHER" id="PTHR42684:SF3">
    <property type="entry name" value="ADENOSYLMETHIONINE-8-AMINO-7-OXONONANOATE AMINOTRANSFERASE"/>
    <property type="match status" value="1"/>
</dbReference>
<dbReference type="InterPro" id="IPR005814">
    <property type="entry name" value="Aminotrans_3"/>
</dbReference>
<dbReference type="GO" id="GO:0009102">
    <property type="term" value="P:biotin biosynthetic process"/>
    <property type="evidence" value="ECO:0007669"/>
    <property type="project" value="TreeGrafter"/>
</dbReference>
<evidence type="ECO:0000256" key="1">
    <source>
        <dbReference type="ARBA" id="ARBA00022576"/>
    </source>
</evidence>
<evidence type="ECO:0000256" key="3">
    <source>
        <dbReference type="ARBA" id="ARBA00022898"/>
    </source>
</evidence>
<evidence type="ECO:0008006" key="5">
    <source>
        <dbReference type="Google" id="ProtNLM"/>
    </source>
</evidence>
<dbReference type="Pfam" id="PF00202">
    <property type="entry name" value="Aminotran_3"/>
    <property type="match status" value="1"/>
</dbReference>
<evidence type="ECO:0000313" key="4">
    <source>
        <dbReference type="EMBL" id="SVE11703.1"/>
    </source>
</evidence>
<keyword evidence="3" id="KW-0663">Pyridoxal phosphate</keyword>
<dbReference type="EMBL" id="UINC01195237">
    <property type="protein sequence ID" value="SVE11703.1"/>
    <property type="molecule type" value="Genomic_DNA"/>
</dbReference>
<dbReference type="GO" id="GO:0004015">
    <property type="term" value="F:adenosylmethionine-8-amino-7-oxononanoate transaminase activity"/>
    <property type="evidence" value="ECO:0007669"/>
    <property type="project" value="TreeGrafter"/>
</dbReference>
<reference evidence="4" key="1">
    <citation type="submission" date="2018-05" db="EMBL/GenBank/DDBJ databases">
        <authorList>
            <person name="Lanie J.A."/>
            <person name="Ng W.-L."/>
            <person name="Kazmierczak K.M."/>
            <person name="Andrzejewski T.M."/>
            <person name="Davidsen T.M."/>
            <person name="Wayne K.J."/>
            <person name="Tettelin H."/>
            <person name="Glass J.I."/>
            <person name="Rusch D."/>
            <person name="Podicherti R."/>
            <person name="Tsui H.-C.T."/>
            <person name="Winkler M.E."/>
        </authorList>
    </citation>
    <scope>NUCLEOTIDE SEQUENCE</scope>
</reference>
<dbReference type="SUPFAM" id="SSF53383">
    <property type="entry name" value="PLP-dependent transferases"/>
    <property type="match status" value="1"/>
</dbReference>
<name>A0A383AVV9_9ZZZZ</name>
<protein>
    <recommendedName>
        <fullName evidence="5">Aspartate aminotransferase family protein</fullName>
    </recommendedName>
</protein>
<dbReference type="GO" id="GO:0030170">
    <property type="term" value="F:pyridoxal phosphate binding"/>
    <property type="evidence" value="ECO:0007669"/>
    <property type="project" value="InterPro"/>
</dbReference>
<dbReference type="Gene3D" id="3.90.1150.10">
    <property type="entry name" value="Aspartate Aminotransferase, domain 1"/>
    <property type="match status" value="1"/>
</dbReference>
<gene>
    <name evidence="4" type="ORF">METZ01_LOCUS464557</name>
</gene>